<keyword evidence="3 6" id="KW-0731">Sigma factor</keyword>
<dbReference type="InterPro" id="IPR039425">
    <property type="entry name" value="RNA_pol_sigma-70-like"/>
</dbReference>
<sequence length="203" mass="22867">MNAVDTGERAGRRNLRYVEDRDEHFEAATDLLGPMYSAALRLTRNAPDAEDLVQDTYAKAYVSFHQFEQGTNLRAWLYRILTNTYFSAYRKKQREPRCSAMDGIQDWQLARAASHTSGGGCSAESQALDRMPDPAVKAALQALPEEYRIPVYLADVEGFTYREIAEIMGTPMGTATSRLHRGRRRLRRTLQATHAAAGPPRPM</sequence>
<evidence type="ECO:0000256" key="2">
    <source>
        <dbReference type="ARBA" id="ARBA00023015"/>
    </source>
</evidence>
<evidence type="ECO:0000256" key="6">
    <source>
        <dbReference type="RuleBase" id="RU000716"/>
    </source>
</evidence>
<feature type="domain" description="RNA polymerase sigma-70 region 2" evidence="7">
    <location>
        <begin position="32"/>
        <end position="94"/>
    </location>
</feature>
<dbReference type="FunFam" id="1.10.10.10:FF:000068">
    <property type="entry name" value="RNA polymerase sigma factor"/>
    <property type="match status" value="1"/>
</dbReference>
<dbReference type="InterPro" id="IPR013324">
    <property type="entry name" value="RNA_pol_sigma_r3/r4-like"/>
</dbReference>
<name>A0A1H8K8V4_9ACTN</name>
<evidence type="ECO:0000259" key="8">
    <source>
        <dbReference type="Pfam" id="PF08281"/>
    </source>
</evidence>
<evidence type="ECO:0000256" key="4">
    <source>
        <dbReference type="ARBA" id="ARBA00023125"/>
    </source>
</evidence>
<keyword evidence="2 6" id="KW-0805">Transcription regulation</keyword>
<feature type="domain" description="RNA polymerase sigma factor 70 region 4 type 2" evidence="8">
    <location>
        <begin position="136"/>
        <end position="186"/>
    </location>
</feature>
<dbReference type="Gene3D" id="1.10.10.10">
    <property type="entry name" value="Winged helix-like DNA-binding domain superfamily/Winged helix DNA-binding domain"/>
    <property type="match status" value="1"/>
</dbReference>
<dbReference type="InterPro" id="IPR014284">
    <property type="entry name" value="RNA_pol_sigma-70_dom"/>
</dbReference>
<dbReference type="Gene3D" id="1.10.1740.10">
    <property type="match status" value="1"/>
</dbReference>
<accession>A0A1H8K8V4</accession>
<dbReference type="InterPro" id="IPR000838">
    <property type="entry name" value="RNA_pol_sigma70_ECF_CS"/>
</dbReference>
<organism evidence="9 10">
    <name type="scientific">Actinacidiphila rubida</name>
    <dbReference type="NCBI Taxonomy" id="310780"/>
    <lineage>
        <taxon>Bacteria</taxon>
        <taxon>Bacillati</taxon>
        <taxon>Actinomycetota</taxon>
        <taxon>Actinomycetes</taxon>
        <taxon>Kitasatosporales</taxon>
        <taxon>Streptomycetaceae</taxon>
        <taxon>Actinacidiphila</taxon>
    </lineage>
</organism>
<dbReference type="AlphaFoldDB" id="A0A1H8K8V4"/>
<protein>
    <recommendedName>
        <fullName evidence="6">RNA polymerase sigma factor</fullName>
    </recommendedName>
</protein>
<dbReference type="NCBIfam" id="TIGR02937">
    <property type="entry name" value="sigma70-ECF"/>
    <property type="match status" value="1"/>
</dbReference>
<evidence type="ECO:0000313" key="10">
    <source>
        <dbReference type="Proteomes" id="UP000181951"/>
    </source>
</evidence>
<gene>
    <name evidence="9" type="ORF">SAMN05216267_101261</name>
</gene>
<dbReference type="SUPFAM" id="SSF88659">
    <property type="entry name" value="Sigma3 and sigma4 domains of RNA polymerase sigma factors"/>
    <property type="match status" value="1"/>
</dbReference>
<dbReference type="PANTHER" id="PTHR43133:SF59">
    <property type="entry name" value="ECF RNA POLYMERASE SIGMA FACTOR SIGR"/>
    <property type="match status" value="1"/>
</dbReference>
<keyword evidence="10" id="KW-1185">Reference proteome</keyword>
<dbReference type="STRING" id="310780.SAMN05216267_101261"/>
<evidence type="ECO:0000256" key="1">
    <source>
        <dbReference type="ARBA" id="ARBA00010641"/>
    </source>
</evidence>
<dbReference type="InterPro" id="IPR036388">
    <property type="entry name" value="WH-like_DNA-bd_sf"/>
</dbReference>
<dbReference type="Pfam" id="PF04542">
    <property type="entry name" value="Sigma70_r2"/>
    <property type="match status" value="1"/>
</dbReference>
<dbReference type="InterPro" id="IPR007627">
    <property type="entry name" value="RNA_pol_sigma70_r2"/>
</dbReference>
<dbReference type="GO" id="GO:0006352">
    <property type="term" value="P:DNA-templated transcription initiation"/>
    <property type="evidence" value="ECO:0007669"/>
    <property type="project" value="InterPro"/>
</dbReference>
<dbReference type="Proteomes" id="UP000181951">
    <property type="component" value="Unassembled WGS sequence"/>
</dbReference>
<evidence type="ECO:0000313" key="9">
    <source>
        <dbReference type="EMBL" id="SEN89354.1"/>
    </source>
</evidence>
<dbReference type="Pfam" id="PF08281">
    <property type="entry name" value="Sigma70_r4_2"/>
    <property type="match status" value="1"/>
</dbReference>
<evidence type="ECO:0000256" key="3">
    <source>
        <dbReference type="ARBA" id="ARBA00023082"/>
    </source>
</evidence>
<dbReference type="InterPro" id="IPR013249">
    <property type="entry name" value="RNA_pol_sigma70_r4_t2"/>
</dbReference>
<dbReference type="PROSITE" id="PS01063">
    <property type="entry name" value="SIGMA70_ECF"/>
    <property type="match status" value="1"/>
</dbReference>
<dbReference type="GO" id="GO:0003677">
    <property type="term" value="F:DNA binding"/>
    <property type="evidence" value="ECO:0007669"/>
    <property type="project" value="UniProtKB-KW"/>
</dbReference>
<dbReference type="InterPro" id="IPR013325">
    <property type="entry name" value="RNA_pol_sigma_r2"/>
</dbReference>
<dbReference type="EMBL" id="FODD01000012">
    <property type="protein sequence ID" value="SEN89354.1"/>
    <property type="molecule type" value="Genomic_DNA"/>
</dbReference>
<dbReference type="PANTHER" id="PTHR43133">
    <property type="entry name" value="RNA POLYMERASE ECF-TYPE SIGMA FACTO"/>
    <property type="match status" value="1"/>
</dbReference>
<comment type="similarity">
    <text evidence="1 6">Belongs to the sigma-70 factor family. ECF subfamily.</text>
</comment>
<proteinExistence type="inferred from homology"/>
<evidence type="ECO:0000259" key="7">
    <source>
        <dbReference type="Pfam" id="PF04542"/>
    </source>
</evidence>
<reference evidence="9 10" key="1">
    <citation type="submission" date="2016-10" db="EMBL/GenBank/DDBJ databases">
        <authorList>
            <person name="de Groot N.N."/>
        </authorList>
    </citation>
    <scope>NUCLEOTIDE SEQUENCE [LARGE SCALE GENOMIC DNA]</scope>
    <source>
        <strain evidence="9 10">CGMCC 4.2026</strain>
    </source>
</reference>
<dbReference type="NCBIfam" id="TIGR02947">
    <property type="entry name" value="SigH_actino"/>
    <property type="match status" value="1"/>
</dbReference>
<keyword evidence="4 6" id="KW-0238">DNA-binding</keyword>
<keyword evidence="5 6" id="KW-0804">Transcription</keyword>
<dbReference type="GO" id="GO:0016987">
    <property type="term" value="F:sigma factor activity"/>
    <property type="evidence" value="ECO:0007669"/>
    <property type="project" value="UniProtKB-KW"/>
</dbReference>
<dbReference type="SUPFAM" id="SSF88946">
    <property type="entry name" value="Sigma2 domain of RNA polymerase sigma factors"/>
    <property type="match status" value="1"/>
</dbReference>
<dbReference type="InterPro" id="IPR014293">
    <property type="entry name" value="RNA_pol_sigma70_actinobac"/>
</dbReference>
<dbReference type="GO" id="GO:0006950">
    <property type="term" value="P:response to stress"/>
    <property type="evidence" value="ECO:0007669"/>
    <property type="project" value="UniProtKB-ARBA"/>
</dbReference>
<evidence type="ECO:0000256" key="5">
    <source>
        <dbReference type="ARBA" id="ARBA00023163"/>
    </source>
</evidence>